<dbReference type="RefSeq" id="XP_014174513.1">
    <property type="nucleotide sequence ID" value="XM_014319038.1"/>
</dbReference>
<dbReference type="GeneID" id="25978599"/>
<sequence length="386" mass="43312">MSWHGRNSTAIPSSCLTTERDGAIEDKKPPSNGPQKPGRTTIPTAPSWKTADKFQVTEVAGKGLGLVALVNIPPGTRILSERPLFLQQNMADDELVPAICQRVRKLSRENQREFLSLANTLPHSHPLVGTFRSNMLECRPLSGLFGVYATAGRINHSCRPNVHHSWDDEKMRQVFCVLQPIRAGDEITITYGRGGITSDQRVYLSGSRGFACRCERCLLPPAELAETDDRRILIQRLDDSLGDLYCSRFTPHESLRLVRTLLREFAVEYGGYAAVYAARLYYNAFQVTIAHGDILRATAFLQLSHEKTVLCHGYDHPNSAKLRTLAQVPQMSVGFLLCSRRWLRVGEKPPANMDSPEYTNWLFRRQPAYSVAELAELYPRDCGVVL</sequence>
<dbReference type="PANTHER" id="PTHR47332:SF4">
    <property type="entry name" value="SET DOMAIN-CONTAINING PROTEIN 5"/>
    <property type="match status" value="1"/>
</dbReference>
<dbReference type="AlphaFoldDB" id="F0XBB1"/>
<dbReference type="Gene3D" id="2.170.270.10">
    <property type="entry name" value="SET domain"/>
    <property type="match status" value="1"/>
</dbReference>
<dbReference type="Pfam" id="PF00856">
    <property type="entry name" value="SET"/>
    <property type="match status" value="1"/>
</dbReference>
<organism evidence="4">
    <name type="scientific">Grosmannia clavigera (strain kw1407 / UAMH 11150)</name>
    <name type="common">Blue stain fungus</name>
    <name type="synonym">Graphiocladiella clavigera</name>
    <dbReference type="NCBI Taxonomy" id="655863"/>
    <lineage>
        <taxon>Eukaryota</taxon>
        <taxon>Fungi</taxon>
        <taxon>Dikarya</taxon>
        <taxon>Ascomycota</taxon>
        <taxon>Pezizomycotina</taxon>
        <taxon>Sordariomycetes</taxon>
        <taxon>Sordariomycetidae</taxon>
        <taxon>Ophiostomatales</taxon>
        <taxon>Ophiostomataceae</taxon>
        <taxon>Leptographium</taxon>
    </lineage>
</organism>
<evidence type="ECO:0000259" key="2">
    <source>
        <dbReference type="PROSITE" id="PS50280"/>
    </source>
</evidence>
<dbReference type="CDD" id="cd20071">
    <property type="entry name" value="SET_SMYD"/>
    <property type="match status" value="1"/>
</dbReference>
<dbReference type="HOGENOM" id="CLU_028281_0_0_1"/>
<protein>
    <submittedName>
        <fullName evidence="3">Set domain containing protein</fullName>
    </submittedName>
</protein>
<dbReference type="EMBL" id="GL629756">
    <property type="protein sequence ID" value="EFX05031.1"/>
    <property type="molecule type" value="Genomic_DNA"/>
</dbReference>
<dbReference type="PANTHER" id="PTHR47332">
    <property type="entry name" value="SET DOMAIN-CONTAINING PROTEIN 5"/>
    <property type="match status" value="1"/>
</dbReference>
<dbReference type="PROSITE" id="PS50280">
    <property type="entry name" value="SET"/>
    <property type="match status" value="1"/>
</dbReference>
<feature type="compositionally biased region" description="Polar residues" evidence="1">
    <location>
        <begin position="1"/>
        <end position="17"/>
    </location>
</feature>
<reference evidence="3 4" key="1">
    <citation type="journal article" date="2011" name="Proc. Natl. Acad. Sci. U.S.A.">
        <title>Genome and transcriptome analyses of the mountain pine beetle-fungal symbiont Grosmannia clavigera, a lodgepole pine pathogen.</title>
        <authorList>
            <person name="DiGuistini S."/>
            <person name="Wang Y."/>
            <person name="Liao N.Y."/>
            <person name="Taylor G."/>
            <person name="Tanguay P."/>
            <person name="Feau N."/>
            <person name="Henrissat B."/>
            <person name="Chan S.K."/>
            <person name="Hesse-Orce U."/>
            <person name="Alamouti S.M."/>
            <person name="Tsui C.K.M."/>
            <person name="Docking R.T."/>
            <person name="Levasseur A."/>
            <person name="Haridas S."/>
            <person name="Robertson G."/>
            <person name="Birol I."/>
            <person name="Holt R.A."/>
            <person name="Marra M.A."/>
            <person name="Hamelin R.C."/>
            <person name="Hirst M."/>
            <person name="Jones S.J.M."/>
            <person name="Bohlmann J."/>
            <person name="Breuil C."/>
        </authorList>
    </citation>
    <scope>NUCLEOTIDE SEQUENCE [LARGE SCALE GENOMIC DNA]</scope>
    <source>
        <strain evidence="4">kw1407 / UAMH 11150</strain>
    </source>
</reference>
<dbReference type="InterPro" id="IPR001214">
    <property type="entry name" value="SET_dom"/>
</dbReference>
<feature type="domain" description="SET" evidence="2">
    <location>
        <begin position="52"/>
        <end position="192"/>
    </location>
</feature>
<name>F0XBB1_GROCL</name>
<evidence type="ECO:0000313" key="4">
    <source>
        <dbReference type="Proteomes" id="UP000007796"/>
    </source>
</evidence>
<dbReference type="eggNOG" id="KOG2084">
    <property type="taxonomic scope" value="Eukaryota"/>
</dbReference>
<dbReference type="InterPro" id="IPR046341">
    <property type="entry name" value="SET_dom_sf"/>
</dbReference>
<dbReference type="Proteomes" id="UP000007796">
    <property type="component" value="Unassembled WGS sequence"/>
</dbReference>
<dbReference type="STRING" id="655863.F0XBB1"/>
<feature type="region of interest" description="Disordered" evidence="1">
    <location>
        <begin position="1"/>
        <end position="47"/>
    </location>
</feature>
<keyword evidence="4" id="KW-1185">Reference proteome</keyword>
<dbReference type="InParanoid" id="F0XBB1"/>
<feature type="compositionally biased region" description="Basic and acidic residues" evidence="1">
    <location>
        <begin position="18"/>
        <end position="29"/>
    </location>
</feature>
<dbReference type="SMART" id="SM00317">
    <property type="entry name" value="SET"/>
    <property type="match status" value="1"/>
</dbReference>
<gene>
    <name evidence="3" type="ORF">CMQ_5293</name>
</gene>
<evidence type="ECO:0000256" key="1">
    <source>
        <dbReference type="SAM" id="MobiDB-lite"/>
    </source>
</evidence>
<dbReference type="SUPFAM" id="SSF82199">
    <property type="entry name" value="SET domain"/>
    <property type="match status" value="1"/>
</dbReference>
<dbReference type="OrthoDB" id="265717at2759"/>
<evidence type="ECO:0000313" key="3">
    <source>
        <dbReference type="EMBL" id="EFX05031.1"/>
    </source>
</evidence>
<dbReference type="InterPro" id="IPR053185">
    <property type="entry name" value="SET_domain_protein"/>
</dbReference>
<proteinExistence type="predicted"/>
<accession>F0XBB1</accession>